<evidence type="ECO:0000256" key="3">
    <source>
        <dbReference type="SAM" id="MobiDB-lite"/>
    </source>
</evidence>
<dbReference type="InterPro" id="IPR011009">
    <property type="entry name" value="Kinase-like_dom_sf"/>
</dbReference>
<dbReference type="GO" id="GO:0004674">
    <property type="term" value="F:protein serine/threonine kinase activity"/>
    <property type="evidence" value="ECO:0007669"/>
    <property type="project" value="TreeGrafter"/>
</dbReference>
<dbReference type="SMART" id="SM00220">
    <property type="entry name" value="S_TKc"/>
    <property type="match status" value="1"/>
</dbReference>
<dbReference type="GO" id="GO:0005524">
    <property type="term" value="F:ATP binding"/>
    <property type="evidence" value="ECO:0007669"/>
    <property type="project" value="UniProtKB-KW"/>
</dbReference>
<protein>
    <submittedName>
        <fullName evidence="5">Cdk activating kinase (CAK)/RNA polymerase II transcription initiation/nucleotide excision repair factor TFIIH/TFIIK, kinase subunit CDK7</fullName>
    </submittedName>
</protein>
<sequence>MSIFIPGSWGAQIFTLDPETIYPLSENPRSTVYTGRVLHESHDGWVCCKTVSLGEEESPHSIRKEARLLANVSHPNIISLLTSTYTVSPPSITLFLPLLETPLSLILDSPSFKPDEADFIGQALSIGWQCVSAVEGLHERRIAHRDIKVENFGRQPDGTVKLFDLGIAWEESGPSIPGERVEESKEALISQVGSGEYRAPELLFSPQKYDPFALDAWSLGVVLAHFFTPLIRPRPLLSTTSSKSSSDASGDDDDDDDDDMDYLSTSSSQIESDDEDDAEDDDEENGKNWRRKSLFVSDRGEIGLAASIFRILGTPTDELWPDFHLFPDSSKLSFLPSPGPLPSLQELLPNLPPIEPLRAEWIELLGGFLRLDPIRRTMPREALSFKVFDSIASFLPVSYPGATLSRS</sequence>
<evidence type="ECO:0000256" key="1">
    <source>
        <dbReference type="ARBA" id="ARBA00022741"/>
    </source>
</evidence>
<dbReference type="GO" id="GO:0005634">
    <property type="term" value="C:nucleus"/>
    <property type="evidence" value="ECO:0007669"/>
    <property type="project" value="TreeGrafter"/>
</dbReference>
<dbReference type="EMBL" id="LN483124">
    <property type="protein sequence ID" value="CED82239.1"/>
    <property type="molecule type" value="Genomic_DNA"/>
</dbReference>
<feature type="compositionally biased region" description="Acidic residues" evidence="3">
    <location>
        <begin position="271"/>
        <end position="284"/>
    </location>
</feature>
<dbReference type="SUPFAM" id="SSF56112">
    <property type="entry name" value="Protein kinase-like (PK-like)"/>
    <property type="match status" value="1"/>
</dbReference>
<organism evidence="5">
    <name type="scientific">Phaffia rhodozyma</name>
    <name type="common">Yeast</name>
    <name type="synonym">Xanthophyllomyces dendrorhous</name>
    <dbReference type="NCBI Taxonomy" id="264483"/>
    <lineage>
        <taxon>Eukaryota</taxon>
        <taxon>Fungi</taxon>
        <taxon>Dikarya</taxon>
        <taxon>Basidiomycota</taxon>
        <taxon>Agaricomycotina</taxon>
        <taxon>Tremellomycetes</taxon>
        <taxon>Cystofilobasidiales</taxon>
        <taxon>Mrakiaceae</taxon>
        <taxon>Phaffia</taxon>
    </lineage>
</organism>
<dbReference type="Gene3D" id="1.10.510.10">
    <property type="entry name" value="Transferase(Phosphotransferase) domain 1"/>
    <property type="match status" value="1"/>
</dbReference>
<feature type="domain" description="Protein kinase" evidence="4">
    <location>
        <begin position="1"/>
        <end position="395"/>
    </location>
</feature>
<keyword evidence="2" id="KW-0067">ATP-binding</keyword>
<dbReference type="PROSITE" id="PS50011">
    <property type="entry name" value="PROTEIN_KINASE_DOM"/>
    <property type="match status" value="1"/>
</dbReference>
<name>A0A0F7SNI8_PHARH</name>
<keyword evidence="5" id="KW-0418">Kinase</keyword>
<feature type="compositionally biased region" description="Low complexity" evidence="3">
    <location>
        <begin position="238"/>
        <end position="248"/>
    </location>
</feature>
<reference evidence="5" key="1">
    <citation type="submission" date="2014-08" db="EMBL/GenBank/DDBJ databases">
        <authorList>
            <person name="Sharma Rahul"/>
            <person name="Thines Marco"/>
        </authorList>
    </citation>
    <scope>NUCLEOTIDE SEQUENCE</scope>
</reference>
<keyword evidence="5" id="KW-0808">Transferase</keyword>
<accession>A0A0F7SNI8</accession>
<feature type="region of interest" description="Disordered" evidence="3">
    <location>
        <begin position="238"/>
        <end position="286"/>
    </location>
</feature>
<proteinExistence type="predicted"/>
<dbReference type="PANTHER" id="PTHR24056">
    <property type="entry name" value="CELL DIVISION PROTEIN KINASE"/>
    <property type="match status" value="1"/>
</dbReference>
<evidence type="ECO:0000256" key="2">
    <source>
        <dbReference type="ARBA" id="ARBA00022840"/>
    </source>
</evidence>
<dbReference type="InterPro" id="IPR050108">
    <property type="entry name" value="CDK"/>
</dbReference>
<dbReference type="Pfam" id="PF00069">
    <property type="entry name" value="Pkinase"/>
    <property type="match status" value="1"/>
</dbReference>
<dbReference type="Gene3D" id="3.30.200.20">
    <property type="entry name" value="Phosphorylase Kinase, domain 1"/>
    <property type="match status" value="1"/>
</dbReference>
<evidence type="ECO:0000259" key="4">
    <source>
        <dbReference type="PROSITE" id="PS50011"/>
    </source>
</evidence>
<dbReference type="InterPro" id="IPR000719">
    <property type="entry name" value="Prot_kinase_dom"/>
</dbReference>
<feature type="compositionally biased region" description="Acidic residues" evidence="3">
    <location>
        <begin position="249"/>
        <end position="261"/>
    </location>
</feature>
<dbReference type="AlphaFoldDB" id="A0A0F7SNI8"/>
<keyword evidence="1" id="KW-0547">Nucleotide-binding</keyword>
<evidence type="ECO:0000313" key="5">
    <source>
        <dbReference type="EMBL" id="CED82239.1"/>
    </source>
</evidence>